<gene>
    <name evidence="1" type="ORF">LEP1GSC188_2043</name>
</gene>
<comment type="caution">
    <text evidence="1">The sequence shown here is derived from an EMBL/GenBank/DDBJ whole genome shotgun (WGS) entry which is preliminary data.</text>
</comment>
<name>M3GBN5_9LEPT</name>
<dbReference type="Proteomes" id="UP000011770">
    <property type="component" value="Unassembled WGS sequence"/>
</dbReference>
<organism evidence="1 2">
    <name type="scientific">Leptospira weilii serovar Topaz str. LT2116</name>
    <dbReference type="NCBI Taxonomy" id="1088540"/>
    <lineage>
        <taxon>Bacteria</taxon>
        <taxon>Pseudomonadati</taxon>
        <taxon>Spirochaetota</taxon>
        <taxon>Spirochaetia</taxon>
        <taxon>Leptospirales</taxon>
        <taxon>Leptospiraceae</taxon>
        <taxon>Leptospira</taxon>
    </lineage>
</organism>
<proteinExistence type="predicted"/>
<reference evidence="1 2" key="1">
    <citation type="submission" date="2013-01" db="EMBL/GenBank/DDBJ databases">
        <authorList>
            <person name="Harkins D.M."/>
            <person name="Durkin A.S."/>
            <person name="Brinkac L.M."/>
            <person name="Haft D.H."/>
            <person name="Selengut J.D."/>
            <person name="Sanka R."/>
            <person name="DePew J."/>
            <person name="Purushe J."/>
            <person name="Tulsiani S.M."/>
            <person name="Graham G.C."/>
            <person name="Burns M.-A."/>
            <person name="Dohnt M.F."/>
            <person name="Smythe L.D."/>
            <person name="McKay D.B."/>
            <person name="Craig S.B."/>
            <person name="Vinetz J.M."/>
            <person name="Sutton G.G."/>
            <person name="Nierman W.C."/>
            <person name="Fouts D.E."/>
        </authorList>
    </citation>
    <scope>NUCLEOTIDE SEQUENCE [LARGE SCALE GENOMIC DNA]</scope>
    <source>
        <strain evidence="1 2">LT2116</strain>
    </source>
</reference>
<sequence length="239" mass="27422">MRRHFIFPHVSKLRNYSKNLFTLKAGSSRVRDQKSFKMLWIKVFRSVSDEKVSLEPLYPLKSLNTIYISKLGSFQENCKRILEITNLWPEAKAQTARNFDFNAAYKEFATWLIGLLSSKEAENTGFISDRVLYFDIGDGDIMAYSCPEWSEDDADWSTDIGFQTSMDDSSIVRTMQSLTTIDNKLRESDIFACLVLIVFSHHFGSDNFANASKYSLNSTRDRVYFSLEYIPAASLPLAC</sequence>
<protein>
    <submittedName>
        <fullName evidence="1">Uncharacterized protein</fullName>
    </submittedName>
</protein>
<dbReference type="AlphaFoldDB" id="M3GBN5"/>
<dbReference type="EMBL" id="AHOR02000013">
    <property type="protein sequence ID" value="EMF83354.1"/>
    <property type="molecule type" value="Genomic_DNA"/>
</dbReference>
<evidence type="ECO:0000313" key="2">
    <source>
        <dbReference type="Proteomes" id="UP000011770"/>
    </source>
</evidence>
<accession>M3GBN5</accession>
<evidence type="ECO:0000313" key="1">
    <source>
        <dbReference type="EMBL" id="EMF83354.1"/>
    </source>
</evidence>